<dbReference type="NCBIfam" id="TIGR02436">
    <property type="entry name" value="four helix bundle protein"/>
    <property type="match status" value="1"/>
</dbReference>
<dbReference type="PANTHER" id="PTHR38471:SF2">
    <property type="entry name" value="FOUR HELIX BUNDLE PROTEIN"/>
    <property type="match status" value="1"/>
</dbReference>
<evidence type="ECO:0000313" key="2">
    <source>
        <dbReference type="Proteomes" id="UP000230802"/>
    </source>
</evidence>
<dbReference type="PANTHER" id="PTHR38471">
    <property type="entry name" value="FOUR HELIX BUNDLE PROTEIN"/>
    <property type="match status" value="1"/>
</dbReference>
<gene>
    <name evidence="1" type="ORF">COW96_02865</name>
</gene>
<reference evidence="1 2" key="1">
    <citation type="submission" date="2017-09" db="EMBL/GenBank/DDBJ databases">
        <title>Depth-based differentiation of microbial function through sediment-hosted aquifers and enrichment of novel symbionts in the deep terrestrial subsurface.</title>
        <authorList>
            <person name="Probst A.J."/>
            <person name="Ladd B."/>
            <person name="Jarett J.K."/>
            <person name="Geller-Mcgrath D.E."/>
            <person name="Sieber C.M."/>
            <person name="Emerson J.B."/>
            <person name="Anantharaman K."/>
            <person name="Thomas B.C."/>
            <person name="Malmstrom R."/>
            <person name="Stieglmeier M."/>
            <person name="Klingl A."/>
            <person name="Woyke T."/>
            <person name="Ryan C.M."/>
            <person name="Banfield J.F."/>
        </authorList>
    </citation>
    <scope>NUCLEOTIDE SEQUENCE [LARGE SCALE GENOMIC DNA]</scope>
    <source>
        <strain evidence="1">CG22_combo_CG10-13_8_21_14_all_33_16</strain>
    </source>
</reference>
<comment type="caution">
    <text evidence="1">The sequence shown here is derived from an EMBL/GenBank/DDBJ whole genome shotgun (WGS) entry which is preliminary data.</text>
</comment>
<sequence>MLNQRSKIKDQNLSQNSKLEVKYRAFYLSLKIIKFLENLSNNQSLRIISDQLIRSVTSIGANIIEAKSSASKREFLNYFQIALKSANETKYWLALLKELSVNNADKIQYFLNETTEIAKIIGSSVLTLKGKTKL</sequence>
<dbReference type="Proteomes" id="UP000230802">
    <property type="component" value="Unassembled WGS sequence"/>
</dbReference>
<accession>A0A2H0C4Y3</accession>
<protein>
    <submittedName>
        <fullName evidence="1">Four helix bundle protein</fullName>
    </submittedName>
</protein>
<dbReference type="Gene3D" id="1.20.1440.60">
    <property type="entry name" value="23S rRNA-intervening sequence"/>
    <property type="match status" value="1"/>
</dbReference>
<dbReference type="InterPro" id="IPR012657">
    <property type="entry name" value="23S_rRNA-intervening_sequence"/>
</dbReference>
<organism evidence="1 2">
    <name type="scientific">Candidatus Roizmanbacteria bacterium CG22_combo_CG10-13_8_21_14_all_33_16</name>
    <dbReference type="NCBI Taxonomy" id="1974859"/>
    <lineage>
        <taxon>Bacteria</taxon>
        <taxon>Candidatus Roizmaniibacteriota</taxon>
    </lineage>
</organism>
<evidence type="ECO:0000313" key="1">
    <source>
        <dbReference type="EMBL" id="PIP64368.1"/>
    </source>
</evidence>
<dbReference type="PIRSF" id="PIRSF035652">
    <property type="entry name" value="CHP02436"/>
    <property type="match status" value="1"/>
</dbReference>
<dbReference type="SUPFAM" id="SSF158446">
    <property type="entry name" value="IVS-encoded protein-like"/>
    <property type="match status" value="1"/>
</dbReference>
<name>A0A2H0C4Y3_9BACT</name>
<dbReference type="EMBL" id="PCTD01000127">
    <property type="protein sequence ID" value="PIP64368.1"/>
    <property type="molecule type" value="Genomic_DNA"/>
</dbReference>
<proteinExistence type="predicted"/>
<dbReference type="InterPro" id="IPR036583">
    <property type="entry name" value="23S_rRNA_IVS_sf"/>
</dbReference>
<dbReference type="AlphaFoldDB" id="A0A2H0C4Y3"/>
<dbReference type="Pfam" id="PF05635">
    <property type="entry name" value="23S_rRNA_IVP"/>
    <property type="match status" value="1"/>
</dbReference>